<keyword evidence="2" id="KW-1185">Reference proteome</keyword>
<dbReference type="Proteomes" id="UP000053392">
    <property type="component" value="Unassembled WGS sequence"/>
</dbReference>
<dbReference type="HOGENOM" id="CLU_1885665_0_0_1"/>
<protein>
    <submittedName>
        <fullName evidence="1">Uncharacterized protein</fullName>
    </submittedName>
</protein>
<organism evidence="1 2">
    <name type="scientific">Cryptococcus deuterogattii Ram5</name>
    <dbReference type="NCBI Taxonomy" id="1296110"/>
    <lineage>
        <taxon>Eukaryota</taxon>
        <taxon>Fungi</taxon>
        <taxon>Dikarya</taxon>
        <taxon>Basidiomycota</taxon>
        <taxon>Agaricomycotina</taxon>
        <taxon>Tremellomycetes</taxon>
        <taxon>Tremellales</taxon>
        <taxon>Cryptococcaceae</taxon>
        <taxon>Cryptococcus</taxon>
        <taxon>Cryptococcus gattii species complex</taxon>
    </lineage>
</organism>
<evidence type="ECO:0000313" key="2">
    <source>
        <dbReference type="Proteomes" id="UP000053392"/>
    </source>
</evidence>
<reference evidence="1 2" key="1">
    <citation type="submission" date="2015-01" db="EMBL/GenBank/DDBJ databases">
        <title>The Genome Sequence of Cryptococcus gattii Ram5.</title>
        <authorList>
            <consortium name="The Broad Institute Genomics Platform"/>
            <person name="Cuomo C."/>
            <person name="Litvintseva A."/>
            <person name="Chen Y."/>
            <person name="Heitman J."/>
            <person name="Sun S."/>
            <person name="Springer D."/>
            <person name="Dromer F."/>
            <person name="Young S."/>
            <person name="Zeng Q."/>
            <person name="Gargeya S."/>
            <person name="Abouelleil A."/>
            <person name="Alvarado L."/>
            <person name="Chapman S.B."/>
            <person name="Gainer-Dewar J."/>
            <person name="Goldberg J."/>
            <person name="Griggs A."/>
            <person name="Gujja S."/>
            <person name="Hansen M."/>
            <person name="Howarth C."/>
            <person name="Imamovic A."/>
            <person name="Larimer J."/>
            <person name="Murphy C."/>
            <person name="Naylor J."/>
            <person name="Pearson M."/>
            <person name="Priest M."/>
            <person name="Roberts A."/>
            <person name="Saif S."/>
            <person name="Shea T."/>
            <person name="Sykes S."/>
            <person name="Wortman J."/>
            <person name="Nusbaum C."/>
            <person name="Birren B."/>
        </authorList>
    </citation>
    <scope>NUCLEOTIDE SEQUENCE [LARGE SCALE GENOMIC DNA]</scope>
    <source>
        <strain evidence="1 2">Ram5</strain>
    </source>
</reference>
<name>A0A0D0TWB3_9TREE</name>
<gene>
    <name evidence="1" type="ORF">I313_04029</name>
</gene>
<accession>A0A0D0TWB3</accession>
<dbReference type="AlphaFoldDB" id="A0A0D0TWB3"/>
<proteinExistence type="predicted"/>
<evidence type="ECO:0000313" key="1">
    <source>
        <dbReference type="EMBL" id="KIR40108.1"/>
    </source>
</evidence>
<sequence>MLPTPPVTDACLRDSAWHQQEAKGSQLYRAIDHPRQEKKEIIRRTFLFVNNDTPVRIKTSGVRNQHFSILFRKEISMSSLGCTHRCYGNGGTTTKIHPVSIYVHGSEAAYIRIKRIGRGLKARGLAGTFYITGTI</sequence>
<dbReference type="EMBL" id="KN847904">
    <property type="protein sequence ID" value="KIR40108.1"/>
    <property type="molecule type" value="Genomic_DNA"/>
</dbReference>